<feature type="region of interest" description="Disordered" evidence="1">
    <location>
        <begin position="1237"/>
        <end position="1256"/>
    </location>
</feature>
<feature type="domain" description="PWWP" evidence="2">
    <location>
        <begin position="778"/>
        <end position="827"/>
    </location>
</feature>
<organism evidence="3 4">
    <name type="scientific">Cinchona calisaya</name>
    <dbReference type="NCBI Taxonomy" id="153742"/>
    <lineage>
        <taxon>Eukaryota</taxon>
        <taxon>Viridiplantae</taxon>
        <taxon>Streptophyta</taxon>
        <taxon>Embryophyta</taxon>
        <taxon>Tracheophyta</taxon>
        <taxon>Spermatophyta</taxon>
        <taxon>Magnoliopsida</taxon>
        <taxon>eudicotyledons</taxon>
        <taxon>Gunneridae</taxon>
        <taxon>Pentapetalae</taxon>
        <taxon>asterids</taxon>
        <taxon>lamiids</taxon>
        <taxon>Gentianales</taxon>
        <taxon>Rubiaceae</taxon>
        <taxon>Cinchonoideae</taxon>
        <taxon>Cinchoneae</taxon>
        <taxon>Cinchona</taxon>
    </lineage>
</organism>
<dbReference type="EMBL" id="JBJUIK010000013">
    <property type="protein sequence ID" value="KAL3507914.1"/>
    <property type="molecule type" value="Genomic_DNA"/>
</dbReference>
<proteinExistence type="predicted"/>
<feature type="region of interest" description="Disordered" evidence="1">
    <location>
        <begin position="158"/>
        <end position="178"/>
    </location>
</feature>
<accession>A0ABD2YKJ1</accession>
<keyword evidence="4" id="KW-1185">Reference proteome</keyword>
<feature type="compositionally biased region" description="Basic residues" evidence="1">
    <location>
        <begin position="1242"/>
        <end position="1255"/>
    </location>
</feature>
<dbReference type="PROSITE" id="PS50812">
    <property type="entry name" value="PWWP"/>
    <property type="match status" value="1"/>
</dbReference>
<dbReference type="InterPro" id="IPR053063">
    <property type="entry name" value="PWWP_domain_containing_PDP"/>
</dbReference>
<name>A0ABD2YKJ1_9GENT</name>
<evidence type="ECO:0000313" key="4">
    <source>
        <dbReference type="Proteomes" id="UP001630127"/>
    </source>
</evidence>
<evidence type="ECO:0000313" key="3">
    <source>
        <dbReference type="EMBL" id="KAL3507914.1"/>
    </source>
</evidence>
<evidence type="ECO:0000256" key="1">
    <source>
        <dbReference type="SAM" id="MobiDB-lite"/>
    </source>
</evidence>
<evidence type="ECO:0000259" key="2">
    <source>
        <dbReference type="PROSITE" id="PS50812"/>
    </source>
</evidence>
<protein>
    <recommendedName>
        <fullName evidence="2">PWWP domain-containing protein</fullName>
    </recommendedName>
</protein>
<comment type="caution">
    <text evidence="3">The sequence shown here is derived from an EMBL/GenBank/DDBJ whole genome shotgun (WGS) entry which is preliminary data.</text>
</comment>
<dbReference type="PANTHER" id="PTHR42851">
    <property type="entry name" value="ALDOLASE-RELATED"/>
    <property type="match status" value="1"/>
</dbReference>
<feature type="region of interest" description="Disordered" evidence="1">
    <location>
        <begin position="234"/>
        <end position="259"/>
    </location>
</feature>
<dbReference type="SMART" id="SM00293">
    <property type="entry name" value="PWWP"/>
    <property type="match status" value="1"/>
</dbReference>
<dbReference type="Gene3D" id="2.30.30.140">
    <property type="match status" value="1"/>
</dbReference>
<dbReference type="SUPFAM" id="SSF63748">
    <property type="entry name" value="Tudor/PWWP/MBT"/>
    <property type="match status" value="1"/>
</dbReference>
<feature type="compositionally biased region" description="Polar residues" evidence="1">
    <location>
        <begin position="389"/>
        <end position="401"/>
    </location>
</feature>
<dbReference type="Pfam" id="PF00855">
    <property type="entry name" value="PWWP"/>
    <property type="match status" value="1"/>
</dbReference>
<feature type="region of interest" description="Disordered" evidence="1">
    <location>
        <begin position="382"/>
        <end position="402"/>
    </location>
</feature>
<dbReference type="PANTHER" id="PTHR42851:SF4">
    <property type="entry name" value="PWWP DOMAIN-CONTAINING PROTEIN"/>
    <property type="match status" value="1"/>
</dbReference>
<reference evidence="3 4" key="1">
    <citation type="submission" date="2024-11" db="EMBL/GenBank/DDBJ databases">
        <title>A near-complete genome assembly of Cinchona calisaya.</title>
        <authorList>
            <person name="Lian D.C."/>
            <person name="Zhao X.W."/>
            <person name="Wei L."/>
        </authorList>
    </citation>
    <scope>NUCLEOTIDE SEQUENCE [LARGE SCALE GENOMIC DNA]</scope>
    <source>
        <tissue evidence="3">Nenye</tissue>
    </source>
</reference>
<gene>
    <name evidence="3" type="ORF">ACH5RR_033296</name>
</gene>
<dbReference type="InterPro" id="IPR000313">
    <property type="entry name" value="PWWP_dom"/>
</dbReference>
<dbReference type="CDD" id="cd05162">
    <property type="entry name" value="PWWP"/>
    <property type="match status" value="1"/>
</dbReference>
<dbReference type="Proteomes" id="UP001630127">
    <property type="component" value="Unassembled WGS sequence"/>
</dbReference>
<sequence length="1380" mass="150529">MDEHGDEGSVASSVTMLGGDETLVENMSCEGQIEGSCNGEDGEEIMIEVVGSDIFVDGVSGHGDGLGKEGLESFGHEGVVGGDMESREVVDLGGQVWDGRNETGVKVFKDFPWVSDERSGEVVEKEGLMEVPGLTGEQANVVASQREGELKKLGGAELIDGGDKAPGNQSQGSCALDDEVWNPGIDAVVVSSSPMVKPESEQGKVVGEKGSKLVEEEDLGHTEEILGGDVVRDSLQSSDKDDSSVVETIETTSKDTVSHASPEILKDPAEAVSDVALGMEPEFSIRKAKIVEQGEIPVGNVEASGIEPEASFSDEKIETISHSEDFSSMKEEAIIGSHGDIHATPESSLEQSSVVERGEWIAVDIDEVLDFKDEAIAVSASDASLSSAGNTEQNSGKQTVTPDFGDFAPKVASLGDETCVKNITVDFRGDEGLVQSGMGISNKHTQLSTGYAEVIDENKCANFRGEVSDGNASVQKIEFNTLDVLGGAEMKVVMEANSVLSCEQNGEVIPGEISVDSHLVVEVPLCDARPLLVEGNDVVEKDDVSKGEDGGLSIDPKVHAEVELHNAAVQGTDSNAEVNTFIQDQKPEVVESLMPELHVDQTKDTFVVDEIQNEGVYVASFSNDQVSAGSESAGVSACFQGKGDLGNLLSDGKENSNVDYVSCETSQANGDQTSRITDSEVVDKLTESNSKCFHSNDNDVMQVDIPEFKSVEDQKDMGDGTDDGLLDYREQDTLCEEIASEMDQSKKMEEKTTKLPSFLSIHQDGYFKPLGNEGEFSITDLVWGKVRSHPWWPGQIFDPADASEKAVKHYKKDCFLVAYFGDHTFAWNDASLLKPFRPHFSHIEKQSNSEVFQNAVSCALNEVSRRVQLGLSCFCIPAEAYDKVECQIVENTGIHEESSRRHGVDKSTGATSFEPDKLLQYVRSLAKSPFCLVDRLELVLAQAQLSAFCYFKGYREPATFDTRDATFESDAWTLESIDTVDQSVPVANDDVELSSSQKCKQNLKDNLHHRKERSLSELMGDMEYSPEEEEYSDVNAVSQSVSMASGKKRKAVDSLTDGSDRRTTFYAAKVSTTSLSPKPSFKVGDCIRRVASQLTGSAPFLKGHSDQSGIDTSLSISEDLQQGIMVVPTDISSLEEMLSQLQLAACDPKKGYSFLSNIIIFFSGFRNSVVRKHASVGRSSGSRKRKVNHTTGGYTEEFEFDDINDSYWTDRIVQNHTDEQLLQNNVNGDRDYQIVASDPNRVHKSHRGSHSRKRYSNGNYEMSVDEQSEEVDRKRLELLPAELILTFAQGDRLPSDINLKKMFRRFGPLIEPETEVNQDSHRARVIFKRGADAEVACSSAKRINIFGSMLVTYQLSYSLSTTFSSLPLLMLQGSEDANLK</sequence>